<dbReference type="Pfam" id="PF07690">
    <property type="entry name" value="MFS_1"/>
    <property type="match status" value="1"/>
</dbReference>
<feature type="transmembrane region" description="Helical" evidence="7">
    <location>
        <begin position="187"/>
        <end position="208"/>
    </location>
</feature>
<feature type="transmembrane region" description="Helical" evidence="7">
    <location>
        <begin position="153"/>
        <end position="175"/>
    </location>
</feature>
<evidence type="ECO:0000256" key="7">
    <source>
        <dbReference type="SAM" id="Phobius"/>
    </source>
</evidence>
<feature type="compositionally biased region" description="Polar residues" evidence="6">
    <location>
        <begin position="44"/>
        <end position="57"/>
    </location>
</feature>
<name>A0A8H4NH87_9HYPO</name>
<reference evidence="9" key="1">
    <citation type="submission" date="2020-01" db="EMBL/GenBank/DDBJ databases">
        <title>Identification and distribution of gene clusters putatively required for synthesis of sphingolipid metabolism inhibitors in phylogenetically diverse species of the filamentous fungus Fusarium.</title>
        <authorList>
            <person name="Kim H.-S."/>
            <person name="Busman M."/>
            <person name="Brown D.W."/>
            <person name="Divon H."/>
            <person name="Uhlig S."/>
            <person name="Proctor R.H."/>
        </authorList>
    </citation>
    <scope>NUCLEOTIDE SEQUENCE</scope>
    <source>
        <strain evidence="9">NRRL 53441</strain>
    </source>
</reference>
<dbReference type="AlphaFoldDB" id="A0A8H4NH87"/>
<comment type="subcellular location">
    <subcellularLocation>
        <location evidence="1">Membrane</location>
        <topology evidence="1">Multi-pass membrane protein</topology>
    </subcellularLocation>
</comment>
<feature type="transmembrane region" description="Helical" evidence="7">
    <location>
        <begin position="220"/>
        <end position="237"/>
    </location>
</feature>
<feature type="transmembrane region" description="Helical" evidence="7">
    <location>
        <begin position="494"/>
        <end position="519"/>
    </location>
</feature>
<evidence type="ECO:0000259" key="8">
    <source>
        <dbReference type="PROSITE" id="PS50850"/>
    </source>
</evidence>
<keyword evidence="3 7" id="KW-1133">Transmembrane helix</keyword>
<dbReference type="InterPro" id="IPR036259">
    <property type="entry name" value="MFS_trans_sf"/>
</dbReference>
<feature type="transmembrane region" description="Helical" evidence="7">
    <location>
        <begin position="526"/>
        <end position="549"/>
    </location>
</feature>
<keyword evidence="5" id="KW-0325">Glycoprotein</keyword>
<dbReference type="PANTHER" id="PTHR23502">
    <property type="entry name" value="MAJOR FACILITATOR SUPERFAMILY"/>
    <property type="match status" value="1"/>
</dbReference>
<dbReference type="Gene3D" id="1.20.1250.20">
    <property type="entry name" value="MFS general substrate transporter like domains"/>
    <property type="match status" value="1"/>
</dbReference>
<feature type="transmembrane region" description="Helical" evidence="7">
    <location>
        <begin position="388"/>
        <end position="407"/>
    </location>
</feature>
<feature type="transmembrane region" description="Helical" evidence="7">
    <location>
        <begin position="274"/>
        <end position="295"/>
    </location>
</feature>
<proteinExistence type="predicted"/>
<dbReference type="PROSITE" id="PS50850">
    <property type="entry name" value="MFS"/>
    <property type="match status" value="1"/>
</dbReference>
<feature type="transmembrane region" description="Helical" evidence="7">
    <location>
        <begin position="427"/>
        <end position="446"/>
    </location>
</feature>
<dbReference type="GO" id="GO:0015244">
    <property type="term" value="F:fluconazole transmembrane transporter activity"/>
    <property type="evidence" value="ECO:0007669"/>
    <property type="project" value="TreeGrafter"/>
</dbReference>
<evidence type="ECO:0000256" key="2">
    <source>
        <dbReference type="ARBA" id="ARBA00022692"/>
    </source>
</evidence>
<keyword evidence="10" id="KW-1185">Reference proteome</keyword>
<dbReference type="PANTHER" id="PTHR23502:SF23">
    <property type="entry name" value="FLUCONAZOLE RESISTANCE PROTEIN 1"/>
    <property type="match status" value="1"/>
</dbReference>
<dbReference type="GO" id="GO:1990961">
    <property type="term" value="P:xenobiotic detoxification by transmembrane export across the plasma membrane"/>
    <property type="evidence" value="ECO:0007669"/>
    <property type="project" value="TreeGrafter"/>
</dbReference>
<feature type="domain" description="Major facilitator superfamily (MFS) profile" evidence="8">
    <location>
        <begin position="154"/>
        <end position="587"/>
    </location>
</feature>
<dbReference type="Proteomes" id="UP000605986">
    <property type="component" value="Unassembled WGS sequence"/>
</dbReference>
<evidence type="ECO:0000256" key="4">
    <source>
        <dbReference type="ARBA" id="ARBA00023136"/>
    </source>
</evidence>
<evidence type="ECO:0000256" key="6">
    <source>
        <dbReference type="SAM" id="MobiDB-lite"/>
    </source>
</evidence>
<evidence type="ECO:0000256" key="1">
    <source>
        <dbReference type="ARBA" id="ARBA00004141"/>
    </source>
</evidence>
<dbReference type="EMBL" id="JAADJG010000747">
    <property type="protein sequence ID" value="KAF4437789.1"/>
    <property type="molecule type" value="Genomic_DNA"/>
</dbReference>
<evidence type="ECO:0000313" key="10">
    <source>
        <dbReference type="Proteomes" id="UP000605986"/>
    </source>
</evidence>
<feature type="transmembrane region" description="Helical" evidence="7">
    <location>
        <begin position="561"/>
        <end position="582"/>
    </location>
</feature>
<dbReference type="InterPro" id="IPR011701">
    <property type="entry name" value="MFS"/>
</dbReference>
<feature type="transmembrane region" description="Helical" evidence="7">
    <location>
        <begin position="315"/>
        <end position="339"/>
    </location>
</feature>
<organism evidence="9 10">
    <name type="scientific">Fusarium austroafricanum</name>
    <dbReference type="NCBI Taxonomy" id="2364996"/>
    <lineage>
        <taxon>Eukaryota</taxon>
        <taxon>Fungi</taxon>
        <taxon>Dikarya</taxon>
        <taxon>Ascomycota</taxon>
        <taxon>Pezizomycotina</taxon>
        <taxon>Sordariomycetes</taxon>
        <taxon>Hypocreomycetidae</taxon>
        <taxon>Hypocreales</taxon>
        <taxon>Nectriaceae</taxon>
        <taxon>Fusarium</taxon>
        <taxon>Fusarium concolor species complex</taxon>
    </lineage>
</organism>
<dbReference type="SUPFAM" id="SSF103473">
    <property type="entry name" value="MFS general substrate transporter"/>
    <property type="match status" value="1"/>
</dbReference>
<feature type="transmembrane region" description="Helical" evidence="7">
    <location>
        <begin position="467"/>
        <end position="488"/>
    </location>
</feature>
<feature type="region of interest" description="Disordered" evidence="6">
    <location>
        <begin position="34"/>
        <end position="80"/>
    </location>
</feature>
<evidence type="ECO:0000313" key="9">
    <source>
        <dbReference type="EMBL" id="KAF4437789.1"/>
    </source>
</evidence>
<evidence type="ECO:0000256" key="5">
    <source>
        <dbReference type="ARBA" id="ARBA00023180"/>
    </source>
</evidence>
<accession>A0A8H4NH87</accession>
<protein>
    <submittedName>
        <fullName evidence="9">MFS general substrate transporter</fullName>
    </submittedName>
</protein>
<dbReference type="GO" id="GO:0005886">
    <property type="term" value="C:plasma membrane"/>
    <property type="evidence" value="ECO:0007669"/>
    <property type="project" value="TreeGrafter"/>
</dbReference>
<dbReference type="OrthoDB" id="3357846at2759"/>
<evidence type="ECO:0000256" key="3">
    <source>
        <dbReference type="ARBA" id="ARBA00022989"/>
    </source>
</evidence>
<keyword evidence="2 7" id="KW-0812">Transmembrane</keyword>
<dbReference type="CDD" id="cd17323">
    <property type="entry name" value="MFS_Tpo1_MDR_like"/>
    <property type="match status" value="1"/>
</dbReference>
<dbReference type="InterPro" id="IPR020846">
    <property type="entry name" value="MFS_dom"/>
</dbReference>
<sequence length="595" mass="66786">MKDLIRDAPLGQLIRFISKNKFLKYPEEMEDFELPQEYRENSEATRPQSRASGSPISPNEEGEKDSVFDPSAYTSNTEGYDLENLRRTRTIGSMRTAPFSDERMRAEQELDIQRTQSIAIVPQKTSDGVTLVDWYTTDDPANPHNWSRAKRSLVLFVICFYTFTVYAGGPIYVIAEHGIQEHFGVEPAVSALGLSFYILAYGVGDLLFSPLSEIPSVGRNPIYYLTYIIFWILSFPSAAVDNFAGLLALRFFLGFFGAPALANGGATVADIFPLIYIPFGLSWWVFSAWAGPSFAPLIGGFAAQAKNWRWPLWELVWMASPALIFLLTIMPETSADTVLLRRAQRLRKLTGNPALQSQSEIAQRHMEPREVLFSALVRPIEIMFKDPSIFFVNVYTGYFYGVQYTFFEMFPLVFPMLYDFNLGETGLVFLACLIGVSIAITFYFAYLHFYMVPDNIKNGFREQEHRLVPAIFGSVLMTIGLFIFAWTAKASIHYVVPLIGVAIFAMGHFWTMQSLFIYIPFSYPQYAASLFAGNSIWRSGIACGAVIFARPLMLNLGIAHGVTLLGGLSVVGIFGTTAIYVFGKKLRAKSKFAQS</sequence>
<comment type="caution">
    <text evidence="9">The sequence shown here is derived from an EMBL/GenBank/DDBJ whole genome shotgun (WGS) entry which is preliminary data.</text>
</comment>
<keyword evidence="4 7" id="KW-0472">Membrane</keyword>
<gene>
    <name evidence="9" type="ORF">F53441_12930</name>
</gene>